<feature type="region of interest" description="Disordered" evidence="2">
    <location>
        <begin position="1"/>
        <end position="26"/>
    </location>
</feature>
<keyword evidence="4" id="KW-0378">Hydrolase</keyword>
<dbReference type="Pfam" id="PF02861">
    <property type="entry name" value="Clp_N"/>
    <property type="match status" value="1"/>
</dbReference>
<name>A0ABT8KGI7_9MICO</name>
<dbReference type="Proteomes" id="UP001174208">
    <property type="component" value="Unassembled WGS sequence"/>
</dbReference>
<dbReference type="Gene3D" id="1.10.1780.10">
    <property type="entry name" value="Clp, N-terminal domain"/>
    <property type="match status" value="1"/>
</dbReference>
<keyword evidence="5" id="KW-1185">Reference proteome</keyword>
<evidence type="ECO:0000313" key="5">
    <source>
        <dbReference type="Proteomes" id="UP001174208"/>
    </source>
</evidence>
<dbReference type="InterPro" id="IPR036628">
    <property type="entry name" value="Clp_N_dom_sf"/>
</dbReference>
<evidence type="ECO:0000259" key="3">
    <source>
        <dbReference type="PROSITE" id="PS51903"/>
    </source>
</evidence>
<proteinExistence type="predicted"/>
<feature type="domain" description="Clp R" evidence="3">
    <location>
        <begin position="29"/>
        <end position="184"/>
    </location>
</feature>
<sequence length="184" mass="19145">MSDATAPEPEPESSQPGSHQGDLPAPVRGQRLSRAFRALVVAAIDEARGRNASLVEAEHLLLALTADPGSPVGPVLRHAGLDRERVEAALRAERAAGLRAAGVEPVPEERLAASPRVGRPRWGTSAREVLVRAHRISLLRGRAAATTPSDVLAALAGLELGTVPRALELAGIDRSALAEAARAA</sequence>
<accession>A0ABT8KGI7</accession>
<evidence type="ECO:0000256" key="2">
    <source>
        <dbReference type="SAM" id="MobiDB-lite"/>
    </source>
</evidence>
<dbReference type="SUPFAM" id="SSF81923">
    <property type="entry name" value="Double Clp-N motif"/>
    <property type="match status" value="1"/>
</dbReference>
<evidence type="ECO:0000256" key="1">
    <source>
        <dbReference type="PROSITE-ProRule" id="PRU01251"/>
    </source>
</evidence>
<protein>
    <submittedName>
        <fullName evidence="4">Clp protease N-terminal domain-containing protein</fullName>
    </submittedName>
</protein>
<keyword evidence="1" id="KW-0677">Repeat</keyword>
<dbReference type="InterPro" id="IPR004176">
    <property type="entry name" value="Clp_R_N"/>
</dbReference>
<keyword evidence="4" id="KW-0645">Protease</keyword>
<comment type="caution">
    <text evidence="4">The sequence shown here is derived from an EMBL/GenBank/DDBJ whole genome shotgun (WGS) entry which is preliminary data.</text>
</comment>
<dbReference type="RefSeq" id="WP_301212090.1">
    <property type="nucleotide sequence ID" value="NZ_JAROCF010000001.1"/>
</dbReference>
<dbReference type="GO" id="GO:0008233">
    <property type="term" value="F:peptidase activity"/>
    <property type="evidence" value="ECO:0007669"/>
    <property type="project" value="UniProtKB-KW"/>
</dbReference>
<dbReference type="GO" id="GO:0006508">
    <property type="term" value="P:proteolysis"/>
    <property type="evidence" value="ECO:0007669"/>
    <property type="project" value="UniProtKB-KW"/>
</dbReference>
<evidence type="ECO:0000313" key="4">
    <source>
        <dbReference type="EMBL" id="MDN4615886.1"/>
    </source>
</evidence>
<dbReference type="PROSITE" id="PS51903">
    <property type="entry name" value="CLP_R"/>
    <property type="match status" value="1"/>
</dbReference>
<dbReference type="EMBL" id="JAROCF010000001">
    <property type="protein sequence ID" value="MDN4615886.1"/>
    <property type="molecule type" value="Genomic_DNA"/>
</dbReference>
<organism evidence="4 5">
    <name type="scientific">Leifsonia williamsii</name>
    <dbReference type="NCBI Taxonomy" id="3035919"/>
    <lineage>
        <taxon>Bacteria</taxon>
        <taxon>Bacillati</taxon>
        <taxon>Actinomycetota</taxon>
        <taxon>Actinomycetes</taxon>
        <taxon>Micrococcales</taxon>
        <taxon>Microbacteriaceae</taxon>
        <taxon>Leifsonia</taxon>
    </lineage>
</organism>
<reference evidence="4" key="1">
    <citation type="submission" date="2023-06" db="EMBL/GenBank/DDBJ databases">
        <title>MT1 and MT2 Draft Genomes of Novel Species.</title>
        <authorList>
            <person name="Venkateswaran K."/>
        </authorList>
    </citation>
    <scope>NUCLEOTIDE SEQUENCE</scope>
    <source>
        <strain evidence="4">F6_8S_P_1B</strain>
    </source>
</reference>
<gene>
    <name evidence="4" type="ORF">P5G50_15655</name>
</gene>